<dbReference type="OrthoDB" id="4936797at2759"/>
<dbReference type="AlphaFoldDB" id="A0A0B2WTM2"/>
<feature type="region of interest" description="Disordered" evidence="2">
    <location>
        <begin position="119"/>
        <end position="148"/>
    </location>
</feature>
<feature type="compositionally biased region" description="Basic and acidic residues" evidence="2">
    <location>
        <begin position="132"/>
        <end position="148"/>
    </location>
</feature>
<evidence type="ECO:0000256" key="2">
    <source>
        <dbReference type="SAM" id="MobiDB-lite"/>
    </source>
</evidence>
<comment type="caution">
    <text evidence="3">The sequence shown here is derived from an EMBL/GenBank/DDBJ whole genome shotgun (WGS) entry which is preliminary data.</text>
</comment>
<sequence length="496" mass="53755">MAVVAEIQWLQVVLTNALGSIEYMSGDSVQADVKEDALRSISNLSEEVKIFLKNHNEGIHTREVAALETQLQVSESEQAALRRELDQLRETFESRLAERVSRELDSRFIALAKEIRRGMPKRPLPDGARTAPLRDGKASLRDEEEVGGPRRGIECPVVAKRADIERHQMALRGLRSKRDVESAVSSLETAATNRQHRLGDLAQCQLEALSALHGAVDKVESEVGLIKKVGRDRHEAVGLALGIIRQYVADIDRRLCVEGGPGSQQTAERVVELVGGLSDIVDRLPTQENLSQSVRELGSDLRGAFDGGDGFVTHEVFCAFVQEFRGIMPEASSLLSQEQVHAAIHDGVSDLVTRSDLRAFGLMVDANTAADLLRPSPAEACFLNLASRVSTLGRDVARTEGLVTLAVKVDAIDTALADAELATKADVAGLADTLSQANSARDNVVQKQDVAALSDKVDALDAKLTGSDLARRSDLTARSTRVLSNDLDREVASQEV</sequence>
<feature type="coiled-coil region" evidence="1">
    <location>
        <begin position="64"/>
        <end position="91"/>
    </location>
</feature>
<gene>
    <name evidence="3" type="ORF">MAM_04995</name>
</gene>
<dbReference type="HOGENOM" id="CLU_549903_0_0_1"/>
<accession>A0A0B2WTM2</accession>
<evidence type="ECO:0000313" key="4">
    <source>
        <dbReference type="Proteomes" id="UP000030816"/>
    </source>
</evidence>
<keyword evidence="1" id="KW-0175">Coiled coil</keyword>
<dbReference type="RefSeq" id="XP_040678464.1">
    <property type="nucleotide sequence ID" value="XM_040823793.1"/>
</dbReference>
<keyword evidence="4" id="KW-1185">Reference proteome</keyword>
<dbReference type="EMBL" id="AZHE01000011">
    <property type="protein sequence ID" value="KHN97398.1"/>
    <property type="molecule type" value="Genomic_DNA"/>
</dbReference>
<evidence type="ECO:0000256" key="1">
    <source>
        <dbReference type="SAM" id="Coils"/>
    </source>
</evidence>
<dbReference type="Proteomes" id="UP000030816">
    <property type="component" value="Unassembled WGS sequence"/>
</dbReference>
<protein>
    <submittedName>
        <fullName evidence="3">Uncharacterized protein</fullName>
    </submittedName>
</protein>
<name>A0A0B2WTM2_METAS</name>
<organism evidence="3 4">
    <name type="scientific">Metarhizium album (strain ARSEF 1941)</name>
    <dbReference type="NCBI Taxonomy" id="1081103"/>
    <lineage>
        <taxon>Eukaryota</taxon>
        <taxon>Fungi</taxon>
        <taxon>Dikarya</taxon>
        <taxon>Ascomycota</taxon>
        <taxon>Pezizomycotina</taxon>
        <taxon>Sordariomycetes</taxon>
        <taxon>Hypocreomycetidae</taxon>
        <taxon>Hypocreales</taxon>
        <taxon>Clavicipitaceae</taxon>
        <taxon>Metarhizium</taxon>
    </lineage>
</organism>
<evidence type="ECO:0000313" key="3">
    <source>
        <dbReference type="EMBL" id="KHN97398.1"/>
    </source>
</evidence>
<dbReference type="GeneID" id="63739450"/>
<reference evidence="3 4" key="1">
    <citation type="journal article" date="2014" name="Proc. Natl. Acad. Sci. U.S.A.">
        <title>Trajectory and genomic determinants of fungal-pathogen speciation and host adaptation.</title>
        <authorList>
            <person name="Hu X."/>
            <person name="Xiao G."/>
            <person name="Zheng P."/>
            <person name="Shang Y."/>
            <person name="Su Y."/>
            <person name="Zhang X."/>
            <person name="Liu X."/>
            <person name="Zhan S."/>
            <person name="St Leger R.J."/>
            <person name="Wang C."/>
        </authorList>
    </citation>
    <scope>NUCLEOTIDE SEQUENCE [LARGE SCALE GENOMIC DNA]</scope>
    <source>
        <strain evidence="3 4">ARSEF 1941</strain>
    </source>
</reference>
<proteinExistence type="predicted"/>